<dbReference type="InterPro" id="IPR008554">
    <property type="entry name" value="Glutaredoxin-like"/>
</dbReference>
<keyword evidence="1" id="KW-0813">Transport</keyword>
<keyword evidence="1" id="KW-0249">Electron transport</keyword>
<dbReference type="PANTHER" id="PTHR33558">
    <property type="entry name" value="GLUTAREDOXIN-LIKE PROTEIN C5ORF63 HOMOLOG"/>
    <property type="match status" value="1"/>
</dbReference>
<keyword evidence="3" id="KW-1185">Reference proteome</keyword>
<dbReference type="PANTHER" id="PTHR33558:SF1">
    <property type="entry name" value="GLUTAREDOXIN-LIKE PROTEIN C5ORF63 HOMOLOG"/>
    <property type="match status" value="1"/>
</dbReference>
<evidence type="ECO:0000313" key="2">
    <source>
        <dbReference type="EMBL" id="KAL3790919.1"/>
    </source>
</evidence>
<dbReference type="InterPro" id="IPR052565">
    <property type="entry name" value="Glutaredoxin-like_YDR286C"/>
</dbReference>
<gene>
    <name evidence="2" type="ORF">ACHAWO_010916</name>
</gene>
<evidence type="ECO:0000313" key="3">
    <source>
        <dbReference type="Proteomes" id="UP001530400"/>
    </source>
</evidence>
<sequence>MHVQRLIALTGMAYVESRWLHGAFVVQRRRVHLPSRHQLSSTLETVTGPIYEMPSSPSVKLFTREGCTLCDKVKDVRTSLKASSQKPRARTCTQHFFINLQVLESVREEHPHSLYAVDITDDDKQEWFSKYKYDIPVLHIDDVYWAKHRLTREEAIAALVQAREGSFRKSKGEPDAGRLEHS</sequence>
<dbReference type="AlphaFoldDB" id="A0ABD3PTI3"/>
<comment type="caution">
    <text evidence="2">The sequence shown here is derived from an EMBL/GenBank/DDBJ whole genome shotgun (WGS) entry which is preliminary data.</text>
</comment>
<dbReference type="Proteomes" id="UP001530400">
    <property type="component" value="Unassembled WGS sequence"/>
</dbReference>
<reference evidence="2 3" key="1">
    <citation type="submission" date="2024-10" db="EMBL/GenBank/DDBJ databases">
        <title>Updated reference genomes for cyclostephanoid diatoms.</title>
        <authorList>
            <person name="Roberts W.R."/>
            <person name="Alverson A.J."/>
        </authorList>
    </citation>
    <scope>NUCLEOTIDE SEQUENCE [LARGE SCALE GENOMIC DNA]</scope>
    <source>
        <strain evidence="2 3">AJA010-31</strain>
    </source>
</reference>
<dbReference type="EMBL" id="JALLPJ020000480">
    <property type="protein sequence ID" value="KAL3790919.1"/>
    <property type="molecule type" value="Genomic_DNA"/>
</dbReference>
<protein>
    <recommendedName>
        <fullName evidence="1">Glutaredoxin-like protein</fullName>
    </recommendedName>
</protein>
<name>A0ABD3PTI3_9STRA</name>
<dbReference type="InterPro" id="IPR036249">
    <property type="entry name" value="Thioredoxin-like_sf"/>
</dbReference>
<accession>A0ABD3PTI3</accession>
<dbReference type="SUPFAM" id="SSF52833">
    <property type="entry name" value="Thioredoxin-like"/>
    <property type="match status" value="1"/>
</dbReference>
<comment type="similarity">
    <text evidence="1">Belongs to the glutaredoxin family.</text>
</comment>
<organism evidence="2 3">
    <name type="scientific">Cyclotella atomus</name>
    <dbReference type="NCBI Taxonomy" id="382360"/>
    <lineage>
        <taxon>Eukaryota</taxon>
        <taxon>Sar</taxon>
        <taxon>Stramenopiles</taxon>
        <taxon>Ochrophyta</taxon>
        <taxon>Bacillariophyta</taxon>
        <taxon>Coscinodiscophyceae</taxon>
        <taxon>Thalassiosirophycidae</taxon>
        <taxon>Stephanodiscales</taxon>
        <taxon>Stephanodiscaceae</taxon>
        <taxon>Cyclotella</taxon>
    </lineage>
</organism>
<proteinExistence type="inferred from homology"/>
<evidence type="ECO:0000256" key="1">
    <source>
        <dbReference type="RuleBase" id="RU363082"/>
    </source>
</evidence>
<dbReference type="Pfam" id="PF05768">
    <property type="entry name" value="Glrx-like"/>
    <property type="match status" value="1"/>
</dbReference>
<dbReference type="Gene3D" id="3.40.30.10">
    <property type="entry name" value="Glutaredoxin"/>
    <property type="match status" value="1"/>
</dbReference>